<keyword evidence="2" id="KW-1185">Reference proteome</keyword>
<dbReference type="Proteomes" id="UP000078540">
    <property type="component" value="Unassembled WGS sequence"/>
</dbReference>
<dbReference type="STRING" id="520822.A0A195BLS1"/>
<accession>A0A195BLS1</accession>
<evidence type="ECO:0000313" key="1">
    <source>
        <dbReference type="EMBL" id="KYM85795.1"/>
    </source>
</evidence>
<evidence type="ECO:0000313" key="2">
    <source>
        <dbReference type="Proteomes" id="UP000078540"/>
    </source>
</evidence>
<protein>
    <submittedName>
        <fullName evidence="1">Uncharacterized protein</fullName>
    </submittedName>
</protein>
<sequence length="138" mass="16280">MRKAKPVSILLIVSNNCDVYSLTVKKLEYIPKIILLREFKNYIDQLWDRLSEHINSEIQQHLCYFPAVDLSDGDYELSLMDFETYHTICNVNSSNNKFYFDEDNKEIVIPEGSYDINKYLKRAILQFNPNNCKRENAS</sequence>
<dbReference type="AlphaFoldDB" id="A0A195BLS1"/>
<reference evidence="1 2" key="1">
    <citation type="submission" date="2015-09" db="EMBL/GenBank/DDBJ databases">
        <title>Atta colombica WGS genome.</title>
        <authorList>
            <person name="Nygaard S."/>
            <person name="Hu H."/>
            <person name="Boomsma J."/>
            <person name="Zhang G."/>
        </authorList>
    </citation>
    <scope>NUCLEOTIDE SEQUENCE [LARGE SCALE GENOMIC DNA]</scope>
    <source>
        <strain evidence="1">Treedump-2</strain>
        <tissue evidence="1">Whole body</tissue>
    </source>
</reference>
<organism evidence="1 2">
    <name type="scientific">Atta colombica</name>
    <dbReference type="NCBI Taxonomy" id="520822"/>
    <lineage>
        <taxon>Eukaryota</taxon>
        <taxon>Metazoa</taxon>
        <taxon>Ecdysozoa</taxon>
        <taxon>Arthropoda</taxon>
        <taxon>Hexapoda</taxon>
        <taxon>Insecta</taxon>
        <taxon>Pterygota</taxon>
        <taxon>Neoptera</taxon>
        <taxon>Endopterygota</taxon>
        <taxon>Hymenoptera</taxon>
        <taxon>Apocrita</taxon>
        <taxon>Aculeata</taxon>
        <taxon>Formicoidea</taxon>
        <taxon>Formicidae</taxon>
        <taxon>Myrmicinae</taxon>
        <taxon>Atta</taxon>
    </lineage>
</organism>
<gene>
    <name evidence="1" type="ORF">ALC53_04379</name>
</gene>
<proteinExistence type="predicted"/>
<dbReference type="EMBL" id="KQ976449">
    <property type="protein sequence ID" value="KYM85795.1"/>
    <property type="molecule type" value="Genomic_DNA"/>
</dbReference>
<name>A0A195BLS1_9HYME</name>